<sequence length="104" mass="11268">MVSANGFAGVWSEQTAARGGCAGVLCRRRRRLLCRHQQRPRAMIALPAFSVNAGGSSYAGVNRGSRRILLCRRSLLRPTKVSVPAPLQTPEKIQPALSVFPVNV</sequence>
<protein>
    <submittedName>
        <fullName evidence="1">Uncharacterized protein</fullName>
    </submittedName>
</protein>
<name>A0A5N6RJP7_9ROSI</name>
<evidence type="ECO:0000313" key="2">
    <source>
        <dbReference type="Proteomes" id="UP000327013"/>
    </source>
</evidence>
<accession>A0A5N6RJP7</accession>
<gene>
    <name evidence="1" type="ORF">FH972_017624</name>
</gene>
<proteinExistence type="predicted"/>
<organism evidence="1 2">
    <name type="scientific">Carpinus fangiana</name>
    <dbReference type="NCBI Taxonomy" id="176857"/>
    <lineage>
        <taxon>Eukaryota</taxon>
        <taxon>Viridiplantae</taxon>
        <taxon>Streptophyta</taxon>
        <taxon>Embryophyta</taxon>
        <taxon>Tracheophyta</taxon>
        <taxon>Spermatophyta</taxon>
        <taxon>Magnoliopsida</taxon>
        <taxon>eudicotyledons</taxon>
        <taxon>Gunneridae</taxon>
        <taxon>Pentapetalae</taxon>
        <taxon>rosids</taxon>
        <taxon>fabids</taxon>
        <taxon>Fagales</taxon>
        <taxon>Betulaceae</taxon>
        <taxon>Carpinus</taxon>
    </lineage>
</organism>
<dbReference type="AlphaFoldDB" id="A0A5N6RJP7"/>
<evidence type="ECO:0000313" key="1">
    <source>
        <dbReference type="EMBL" id="KAE8099664.1"/>
    </source>
</evidence>
<reference evidence="1 2" key="1">
    <citation type="submission" date="2019-06" db="EMBL/GenBank/DDBJ databases">
        <title>A chromosomal-level reference genome of Carpinus fangiana (Coryloideae, Betulaceae).</title>
        <authorList>
            <person name="Yang X."/>
            <person name="Wang Z."/>
            <person name="Zhang L."/>
            <person name="Hao G."/>
            <person name="Liu J."/>
            <person name="Yang Y."/>
        </authorList>
    </citation>
    <scope>NUCLEOTIDE SEQUENCE [LARGE SCALE GENOMIC DNA]</scope>
    <source>
        <strain evidence="1">Cfa_2016G</strain>
        <tissue evidence="1">Leaf</tissue>
    </source>
</reference>
<dbReference type="EMBL" id="CM017327">
    <property type="protein sequence ID" value="KAE8099664.1"/>
    <property type="molecule type" value="Genomic_DNA"/>
</dbReference>
<dbReference type="Proteomes" id="UP000327013">
    <property type="component" value="Chromosome 7"/>
</dbReference>
<keyword evidence="2" id="KW-1185">Reference proteome</keyword>